<feature type="DNA-binding region" description="H-T-H motif" evidence="4">
    <location>
        <begin position="39"/>
        <end position="58"/>
    </location>
</feature>
<keyword evidence="7" id="KW-1185">Reference proteome</keyword>
<dbReference type="InterPro" id="IPR036271">
    <property type="entry name" value="Tet_transcr_reg_TetR-rel_C_sf"/>
</dbReference>
<accession>A0ABP8J2P6</accession>
<dbReference type="SUPFAM" id="SSF48498">
    <property type="entry name" value="Tetracyclin repressor-like, C-terminal domain"/>
    <property type="match status" value="1"/>
</dbReference>
<dbReference type="PANTHER" id="PTHR30055">
    <property type="entry name" value="HTH-TYPE TRANSCRIPTIONAL REGULATOR RUTR"/>
    <property type="match status" value="1"/>
</dbReference>
<name>A0ABP8J2P6_9ACTN</name>
<comment type="caution">
    <text evidence="6">The sequence shown here is derived from an EMBL/GenBank/DDBJ whole genome shotgun (WGS) entry which is preliminary data.</text>
</comment>
<dbReference type="Gene3D" id="1.10.357.10">
    <property type="entry name" value="Tetracycline Repressor, domain 2"/>
    <property type="match status" value="1"/>
</dbReference>
<evidence type="ECO:0000256" key="3">
    <source>
        <dbReference type="ARBA" id="ARBA00023163"/>
    </source>
</evidence>
<dbReference type="PANTHER" id="PTHR30055:SF220">
    <property type="entry name" value="TETR-FAMILY REGULATORY PROTEIN"/>
    <property type="match status" value="1"/>
</dbReference>
<sequence>MTGEPTTPTTPYHRGDVPKSMIRAGIALLDEEGGATSLSLRAAARRAGVSAAAPYRHFEDRTSFLSAIATVGYRELIVALERAQRSSPSPDDLADVAVAYVRFALDRPGLFRVMFAEPCDPSDCDRQRAADALEDYLHHLVQRFAPDADPGATATATWAMVHGLAFLHLDGKYAHSSLSELEARVRGAVRAAIGSRPVARDHLRSRY</sequence>
<dbReference type="Proteomes" id="UP001500635">
    <property type="component" value="Unassembled WGS sequence"/>
</dbReference>
<keyword evidence="2 4" id="KW-0238">DNA-binding</keyword>
<evidence type="ECO:0000259" key="5">
    <source>
        <dbReference type="PROSITE" id="PS50977"/>
    </source>
</evidence>
<keyword evidence="1" id="KW-0805">Transcription regulation</keyword>
<evidence type="ECO:0000256" key="4">
    <source>
        <dbReference type="PROSITE-ProRule" id="PRU00335"/>
    </source>
</evidence>
<dbReference type="SUPFAM" id="SSF46689">
    <property type="entry name" value="Homeodomain-like"/>
    <property type="match status" value="1"/>
</dbReference>
<organism evidence="6 7">
    <name type="scientific">Tsukamurella soli</name>
    <dbReference type="NCBI Taxonomy" id="644556"/>
    <lineage>
        <taxon>Bacteria</taxon>
        <taxon>Bacillati</taxon>
        <taxon>Actinomycetota</taxon>
        <taxon>Actinomycetes</taxon>
        <taxon>Mycobacteriales</taxon>
        <taxon>Tsukamurellaceae</taxon>
        <taxon>Tsukamurella</taxon>
    </lineage>
</organism>
<proteinExistence type="predicted"/>
<evidence type="ECO:0000313" key="6">
    <source>
        <dbReference type="EMBL" id="GAA4383812.1"/>
    </source>
</evidence>
<keyword evidence="3" id="KW-0804">Transcription</keyword>
<dbReference type="InterPro" id="IPR025996">
    <property type="entry name" value="MT1864/Rv1816-like_C"/>
</dbReference>
<protein>
    <submittedName>
        <fullName evidence="6">TetR/AcrR family transcriptional regulator</fullName>
    </submittedName>
</protein>
<reference evidence="7" key="1">
    <citation type="journal article" date="2019" name="Int. J. Syst. Evol. Microbiol.">
        <title>The Global Catalogue of Microorganisms (GCM) 10K type strain sequencing project: providing services to taxonomists for standard genome sequencing and annotation.</title>
        <authorList>
            <consortium name="The Broad Institute Genomics Platform"/>
            <consortium name="The Broad Institute Genome Sequencing Center for Infectious Disease"/>
            <person name="Wu L."/>
            <person name="Ma J."/>
        </authorList>
    </citation>
    <scope>NUCLEOTIDE SEQUENCE [LARGE SCALE GENOMIC DNA]</scope>
    <source>
        <strain evidence="7">JCM 17688</strain>
    </source>
</reference>
<gene>
    <name evidence="6" type="ORF">GCM10023147_03540</name>
</gene>
<evidence type="ECO:0000313" key="7">
    <source>
        <dbReference type="Proteomes" id="UP001500635"/>
    </source>
</evidence>
<evidence type="ECO:0000256" key="2">
    <source>
        <dbReference type="ARBA" id="ARBA00023125"/>
    </source>
</evidence>
<dbReference type="EMBL" id="BAABFR010000003">
    <property type="protein sequence ID" value="GAA4383812.1"/>
    <property type="molecule type" value="Genomic_DNA"/>
</dbReference>
<dbReference type="Pfam" id="PF13305">
    <property type="entry name" value="TetR_C_33"/>
    <property type="match status" value="1"/>
</dbReference>
<dbReference type="InterPro" id="IPR001647">
    <property type="entry name" value="HTH_TetR"/>
</dbReference>
<dbReference type="InterPro" id="IPR050109">
    <property type="entry name" value="HTH-type_TetR-like_transc_reg"/>
</dbReference>
<dbReference type="InterPro" id="IPR009057">
    <property type="entry name" value="Homeodomain-like_sf"/>
</dbReference>
<feature type="domain" description="HTH tetR-type" evidence="5">
    <location>
        <begin position="15"/>
        <end position="76"/>
    </location>
</feature>
<evidence type="ECO:0000256" key="1">
    <source>
        <dbReference type="ARBA" id="ARBA00023015"/>
    </source>
</evidence>
<dbReference type="PROSITE" id="PS50977">
    <property type="entry name" value="HTH_TETR_2"/>
    <property type="match status" value="1"/>
</dbReference>
<dbReference type="RefSeq" id="WP_344990009.1">
    <property type="nucleotide sequence ID" value="NZ_BAABFR010000003.1"/>
</dbReference>